<dbReference type="InterPro" id="IPR029058">
    <property type="entry name" value="AB_hydrolase_fold"/>
</dbReference>
<feature type="domain" description="Peptidase S9 prolyl oligopeptidase catalytic" evidence="2">
    <location>
        <begin position="114"/>
        <end position="310"/>
    </location>
</feature>
<dbReference type="Gene3D" id="3.40.50.1820">
    <property type="entry name" value="alpha/beta hydrolase"/>
    <property type="match status" value="1"/>
</dbReference>
<dbReference type="Pfam" id="PF00326">
    <property type="entry name" value="Peptidase_S9"/>
    <property type="match status" value="1"/>
</dbReference>
<dbReference type="SUPFAM" id="SSF53474">
    <property type="entry name" value="alpha/beta-Hydrolases"/>
    <property type="match status" value="1"/>
</dbReference>
<dbReference type="EMBL" id="BLXU01000005">
    <property type="protein sequence ID" value="GFO51751.1"/>
    <property type="molecule type" value="Genomic_DNA"/>
</dbReference>
<protein>
    <submittedName>
        <fullName evidence="3">Alpha/beta hydrolase</fullName>
    </submittedName>
</protein>
<dbReference type="Proteomes" id="UP000504756">
    <property type="component" value="Unassembled WGS sequence"/>
</dbReference>
<accession>A0A6L2ZVN9</accession>
<dbReference type="InterPro" id="IPR001375">
    <property type="entry name" value="Peptidase_S9_cat"/>
</dbReference>
<sequence>MSRKSCYNMLMLTFLILVLVLIFLVLMFSLGLFMFIENKNRSIWIQQPQRNDPLYAEWYAFMQAEKEEWYLQTHDNLTLKAWYLPATKPTNKTILLANGYKSVRDRYGAFGWLFHDLGYNVLMPDYRAGSKSPGKFIGFGWLDRKDNLGWIKQIIEKKPESEIAMFGISMGASATMMLSGEDLPEHVKCFIEDCGYDTVWNELAHKAKHDYHLPPFPLIHLLSFWSKLFAGYDWKEASSITQLNKNTKPFLFIHGDQDTFVPMEMVYRNYEATKGPKEIYIAKGGRHVRSYEIDKEKYREAVANFLKTYL</sequence>
<organism evidence="3 4">
    <name type="scientific">Lactococcus garvieae</name>
    <dbReference type="NCBI Taxonomy" id="1363"/>
    <lineage>
        <taxon>Bacteria</taxon>
        <taxon>Bacillati</taxon>
        <taxon>Bacillota</taxon>
        <taxon>Bacilli</taxon>
        <taxon>Lactobacillales</taxon>
        <taxon>Streptococcaceae</taxon>
        <taxon>Lactococcus</taxon>
    </lineage>
</organism>
<dbReference type="PANTHER" id="PTHR43358:SF4">
    <property type="entry name" value="ALPHA_BETA HYDROLASE FOLD-1 DOMAIN-CONTAINING PROTEIN"/>
    <property type="match status" value="1"/>
</dbReference>
<evidence type="ECO:0000313" key="3">
    <source>
        <dbReference type="EMBL" id="GFO51751.1"/>
    </source>
</evidence>
<keyword evidence="1" id="KW-1133">Transmembrane helix</keyword>
<dbReference type="InterPro" id="IPR052920">
    <property type="entry name" value="DNA-binding_regulatory"/>
</dbReference>
<keyword evidence="1" id="KW-0812">Transmembrane</keyword>
<comment type="caution">
    <text evidence="3">The sequence shown here is derived from an EMBL/GenBank/DDBJ whole genome shotgun (WGS) entry which is preliminary data.</text>
</comment>
<gene>
    <name evidence="3" type="ORF">ikelab_10260</name>
</gene>
<name>A0A6L2ZVN9_9LACT</name>
<keyword evidence="1" id="KW-0472">Membrane</keyword>
<proteinExistence type="predicted"/>
<dbReference type="AlphaFoldDB" id="A0A6L2ZVN9"/>
<keyword evidence="3" id="KW-0378">Hydrolase</keyword>
<evidence type="ECO:0000313" key="4">
    <source>
        <dbReference type="Proteomes" id="UP000504756"/>
    </source>
</evidence>
<reference evidence="3 4" key="1">
    <citation type="submission" date="2020-06" db="EMBL/GenBank/DDBJ databases">
        <title>Draft genome sequence of Lactic acid bacteria from Okinawan-style tofu.</title>
        <authorList>
            <person name="Takara I."/>
            <person name="Ikematsu S."/>
        </authorList>
    </citation>
    <scope>NUCLEOTIDE SEQUENCE [LARGE SCALE GENOMIC DNA]</scope>
    <source>
        <strain evidence="4">lg38</strain>
    </source>
</reference>
<dbReference type="GO" id="GO:0016787">
    <property type="term" value="F:hydrolase activity"/>
    <property type="evidence" value="ECO:0007669"/>
    <property type="project" value="UniProtKB-KW"/>
</dbReference>
<feature type="transmembrane region" description="Helical" evidence="1">
    <location>
        <begin position="12"/>
        <end position="36"/>
    </location>
</feature>
<dbReference type="PANTHER" id="PTHR43358">
    <property type="entry name" value="ALPHA/BETA-HYDROLASE"/>
    <property type="match status" value="1"/>
</dbReference>
<evidence type="ECO:0000259" key="2">
    <source>
        <dbReference type="Pfam" id="PF00326"/>
    </source>
</evidence>
<evidence type="ECO:0000256" key="1">
    <source>
        <dbReference type="SAM" id="Phobius"/>
    </source>
</evidence>